<protein>
    <recommendedName>
        <fullName evidence="3">FAR1 domain-containing protein</fullName>
    </recommendedName>
</protein>
<dbReference type="Pfam" id="PF03101">
    <property type="entry name" value="FAR1"/>
    <property type="match status" value="1"/>
</dbReference>
<evidence type="ECO:0000256" key="2">
    <source>
        <dbReference type="SAM" id="MobiDB-lite"/>
    </source>
</evidence>
<gene>
    <name evidence="4" type="ORF">HHK36_022050</name>
</gene>
<keyword evidence="5" id="KW-1185">Reference proteome</keyword>
<evidence type="ECO:0000313" key="4">
    <source>
        <dbReference type="EMBL" id="KAF8391816.1"/>
    </source>
</evidence>
<reference evidence="4 5" key="1">
    <citation type="submission" date="2020-04" db="EMBL/GenBank/DDBJ databases">
        <title>Plant Genome Project.</title>
        <authorList>
            <person name="Zhang R.-G."/>
        </authorList>
    </citation>
    <scope>NUCLEOTIDE SEQUENCE [LARGE SCALE GENOMIC DNA]</scope>
    <source>
        <strain evidence="4">YNK0</strain>
        <tissue evidence="4">Leaf</tissue>
    </source>
</reference>
<dbReference type="PANTHER" id="PTHR46328">
    <property type="entry name" value="FAR-RED IMPAIRED RESPONSIVE (FAR1) FAMILY PROTEIN-RELATED"/>
    <property type="match status" value="1"/>
</dbReference>
<feature type="compositionally biased region" description="Acidic residues" evidence="2">
    <location>
        <begin position="218"/>
        <end position="227"/>
    </location>
</feature>
<dbReference type="EMBL" id="JABCRI010000016">
    <property type="protein sequence ID" value="KAF8391816.1"/>
    <property type="molecule type" value="Genomic_DNA"/>
</dbReference>
<evidence type="ECO:0000259" key="3">
    <source>
        <dbReference type="Pfam" id="PF03101"/>
    </source>
</evidence>
<evidence type="ECO:0000256" key="1">
    <source>
        <dbReference type="SAM" id="Coils"/>
    </source>
</evidence>
<dbReference type="OrthoDB" id="1886686at2759"/>
<proteinExistence type="predicted"/>
<feature type="coiled-coil region" evidence="1">
    <location>
        <begin position="404"/>
        <end position="438"/>
    </location>
</feature>
<feature type="compositionally biased region" description="Acidic residues" evidence="2">
    <location>
        <begin position="1"/>
        <end position="11"/>
    </location>
</feature>
<dbReference type="InterPro" id="IPR004330">
    <property type="entry name" value="FAR1_DNA_bnd_dom"/>
</dbReference>
<evidence type="ECO:0000313" key="5">
    <source>
        <dbReference type="Proteomes" id="UP000655225"/>
    </source>
</evidence>
<feature type="region of interest" description="Disordered" evidence="2">
    <location>
        <begin position="1"/>
        <end position="44"/>
    </location>
</feature>
<name>A0A835D6H6_TETSI</name>
<comment type="caution">
    <text evidence="4">The sequence shown here is derived from an EMBL/GenBank/DDBJ whole genome shotgun (WGS) entry which is preliminary data.</text>
</comment>
<feature type="region of interest" description="Disordered" evidence="2">
    <location>
        <begin position="178"/>
        <end position="245"/>
    </location>
</feature>
<sequence>MEERASDEEETMNFAAYASEDGGMSEDSGRMETDADANNETIESSLGKEVCGVNEGGEMIDVPDERELIVHEVDGGVEPYIGMKFESEEAAMKYYDAYSQRVGFIFRISYSNRSKSDNSFVSRTLVCNKEGYRREDYRRRSTVWNPRAPTRVGCKAMITIRREKFGIWGITKLETKHSHPLGLPAGKGRREMVQPRQVRPQEDRGEDVDTGNYNNDDNAYDSGDDEGDVRRNHMGSHNHMSLEPGTMGTHNMSAISLEALMTLYLSPLRQKKQVTSIKTMALLLPHALSILNQLVEEHPMERSYSLLRKSEFQQFDQNLVRDLYGVVARCTVNTAAMDRTILAKDKAEYRNITFLENDVSDINLPTQTQLTPDSKTHMHRLMVQTAFVSFILLNVTQDEKDKRIRELSLELHHANQRAAEYREQLSKVLKDIDRHTNNLTKSVEDIVKNVKELDSKGKDQ</sequence>
<organism evidence="4 5">
    <name type="scientific">Tetracentron sinense</name>
    <name type="common">Spur-leaf</name>
    <dbReference type="NCBI Taxonomy" id="13715"/>
    <lineage>
        <taxon>Eukaryota</taxon>
        <taxon>Viridiplantae</taxon>
        <taxon>Streptophyta</taxon>
        <taxon>Embryophyta</taxon>
        <taxon>Tracheophyta</taxon>
        <taxon>Spermatophyta</taxon>
        <taxon>Magnoliopsida</taxon>
        <taxon>Trochodendrales</taxon>
        <taxon>Trochodendraceae</taxon>
        <taxon>Tetracentron</taxon>
    </lineage>
</organism>
<feature type="compositionally biased region" description="Basic and acidic residues" evidence="2">
    <location>
        <begin position="188"/>
        <end position="203"/>
    </location>
</feature>
<dbReference type="AlphaFoldDB" id="A0A835D6H6"/>
<keyword evidence="1" id="KW-0175">Coiled coil</keyword>
<dbReference type="Proteomes" id="UP000655225">
    <property type="component" value="Unassembled WGS sequence"/>
</dbReference>
<dbReference type="PANTHER" id="PTHR46328:SF31">
    <property type="entry name" value="PROTEIN FAR1-RELATED SEQUENCE 5-LIKE"/>
    <property type="match status" value="1"/>
</dbReference>
<feature type="domain" description="FAR1" evidence="3">
    <location>
        <begin position="93"/>
        <end position="181"/>
    </location>
</feature>
<accession>A0A835D6H6</accession>